<dbReference type="HOGENOM" id="CLU_042608_0_0_11"/>
<dbReference type="Pfam" id="PF04892">
    <property type="entry name" value="VanZ"/>
    <property type="match status" value="1"/>
</dbReference>
<comment type="subcellular location">
    <subcellularLocation>
        <location evidence="1">Membrane</location>
        <topology evidence="1">Multi-pass membrane protein</topology>
    </subcellularLocation>
</comment>
<feature type="transmembrane region" description="Helical" evidence="5">
    <location>
        <begin position="240"/>
        <end position="259"/>
    </location>
</feature>
<gene>
    <name evidence="8" type="ordered locus">BN6_60140</name>
</gene>
<evidence type="ECO:0000256" key="2">
    <source>
        <dbReference type="ARBA" id="ARBA00022692"/>
    </source>
</evidence>
<dbReference type="PATRIC" id="fig|1179773.3.peg.6057"/>
<feature type="transmembrane region" description="Helical" evidence="5">
    <location>
        <begin position="6"/>
        <end position="27"/>
    </location>
</feature>
<keyword evidence="9" id="KW-1185">Reference proteome</keyword>
<dbReference type="InterPro" id="IPR053150">
    <property type="entry name" value="Teicoplanin_resist-assoc"/>
</dbReference>
<evidence type="ECO:0000313" key="9">
    <source>
        <dbReference type="Proteomes" id="UP000006281"/>
    </source>
</evidence>
<name>K0JZ62_SACES</name>
<dbReference type="Pfam" id="PF06271">
    <property type="entry name" value="RDD"/>
    <property type="match status" value="1"/>
</dbReference>
<protein>
    <recommendedName>
        <fullName evidence="10">VanZ-like domain-containing protein</fullName>
    </recommendedName>
</protein>
<dbReference type="AlphaFoldDB" id="K0JZ62"/>
<proteinExistence type="predicted"/>
<dbReference type="PANTHER" id="PTHR36834">
    <property type="entry name" value="MEMBRANE PROTEIN-RELATED"/>
    <property type="match status" value="1"/>
</dbReference>
<feature type="transmembrane region" description="Helical" evidence="5">
    <location>
        <begin position="128"/>
        <end position="150"/>
    </location>
</feature>
<dbReference type="GO" id="GO:0016020">
    <property type="term" value="C:membrane"/>
    <property type="evidence" value="ECO:0007669"/>
    <property type="project" value="UniProtKB-SubCell"/>
</dbReference>
<accession>K0JZ62</accession>
<keyword evidence="3 5" id="KW-1133">Transmembrane helix</keyword>
<feature type="domain" description="RDD" evidence="7">
    <location>
        <begin position="197"/>
        <end position="327"/>
    </location>
</feature>
<feature type="domain" description="VanZ-like" evidence="6">
    <location>
        <begin position="49"/>
        <end position="177"/>
    </location>
</feature>
<dbReference type="STRING" id="1179773.BN6_60140"/>
<dbReference type="eggNOG" id="COG4767">
    <property type="taxonomic scope" value="Bacteria"/>
</dbReference>
<dbReference type="InterPro" id="IPR006976">
    <property type="entry name" value="VanZ-like"/>
</dbReference>
<dbReference type="EMBL" id="HE804045">
    <property type="protein sequence ID" value="CCH33270.1"/>
    <property type="molecule type" value="Genomic_DNA"/>
</dbReference>
<dbReference type="PANTHER" id="PTHR36834:SF1">
    <property type="entry name" value="INTEGRAL MEMBRANE PROTEIN"/>
    <property type="match status" value="1"/>
</dbReference>
<evidence type="ECO:0008006" key="10">
    <source>
        <dbReference type="Google" id="ProtNLM"/>
    </source>
</evidence>
<dbReference type="BioCyc" id="SESP1179773:BN6_RS42575-MONOMER"/>
<evidence type="ECO:0000256" key="4">
    <source>
        <dbReference type="ARBA" id="ARBA00023136"/>
    </source>
</evidence>
<evidence type="ECO:0000256" key="1">
    <source>
        <dbReference type="ARBA" id="ARBA00004141"/>
    </source>
</evidence>
<keyword evidence="2 5" id="KW-0812">Transmembrane</keyword>
<evidence type="ECO:0000313" key="8">
    <source>
        <dbReference type="EMBL" id="CCH33270.1"/>
    </source>
</evidence>
<evidence type="ECO:0000256" key="3">
    <source>
        <dbReference type="ARBA" id="ARBA00022989"/>
    </source>
</evidence>
<dbReference type="Proteomes" id="UP000006281">
    <property type="component" value="Chromosome"/>
</dbReference>
<dbReference type="KEGG" id="sesp:BN6_60140"/>
<evidence type="ECO:0000259" key="7">
    <source>
        <dbReference type="Pfam" id="PF06271"/>
    </source>
</evidence>
<feature type="transmembrane region" description="Helical" evidence="5">
    <location>
        <begin position="39"/>
        <end position="61"/>
    </location>
</feature>
<feature type="transmembrane region" description="Helical" evidence="5">
    <location>
        <begin position="293"/>
        <end position="320"/>
    </location>
</feature>
<organism evidence="8 9">
    <name type="scientific">Saccharothrix espanaensis (strain ATCC 51144 / DSM 44229 / JCM 9112 / NBRC 15066 / NRRL 15764)</name>
    <dbReference type="NCBI Taxonomy" id="1179773"/>
    <lineage>
        <taxon>Bacteria</taxon>
        <taxon>Bacillati</taxon>
        <taxon>Actinomycetota</taxon>
        <taxon>Actinomycetes</taxon>
        <taxon>Pseudonocardiales</taxon>
        <taxon>Pseudonocardiaceae</taxon>
        <taxon>Saccharothrix</taxon>
    </lineage>
</organism>
<reference evidence="8 9" key="1">
    <citation type="journal article" date="2012" name="BMC Genomics">
        <title>Complete genome sequence of Saccharothrix espanaensis DSM 44229T and comparison to the other completely sequenced Pseudonocardiaceae.</title>
        <authorList>
            <person name="Strobel T."/>
            <person name="Al-Dilaimi A."/>
            <person name="Blom J."/>
            <person name="Gessner A."/>
            <person name="Kalinowski J."/>
            <person name="Luzhetska M."/>
            <person name="Puhler A."/>
            <person name="Szczepanowski R."/>
            <person name="Bechthold A."/>
            <person name="Ruckert C."/>
        </authorList>
    </citation>
    <scope>NUCLEOTIDE SEQUENCE [LARGE SCALE GENOMIC DNA]</scope>
    <source>
        <strain evidence="9">ATCC 51144 / DSM 44229 / JCM 9112 / NBRC 15066 / NRRL 15764</strain>
    </source>
</reference>
<feature type="transmembrane region" description="Helical" evidence="5">
    <location>
        <begin position="98"/>
        <end position="116"/>
    </location>
</feature>
<dbReference type="InterPro" id="IPR010432">
    <property type="entry name" value="RDD"/>
</dbReference>
<sequence>MSVRMTESIVAFILFALVVPLAVLPWVHRQYRRFGRLRGWSALVAAAGVLYGCGLVAFTLFPLPVVGPDFCTGRRFSDSWQLQLFASLDDILRDGSPALWQVLLNVVLFLPMGFLLRYRFGRGLFTSVAVGVLVSTSVEFVQGSAVLGLYPCPYRLADVDDILTNTTGTAVGWLLAIPLARLLPPANAEHDPDLAPPGLPRRGLAFAGDLLVFELTQFAILVVLALSGDTTRALTESPRFTTLLSAVTLTFYTLVVPLLRADRATPGQVVFHLALQRVNGGPAPWYAVVVRFVVWWVPVLVLSFGWVLLLAAALVLAAWLRRDRRSLLGLLSHTRTTTRAAARTTPHPTPDHSH</sequence>
<keyword evidence="4 5" id="KW-0472">Membrane</keyword>
<evidence type="ECO:0000256" key="5">
    <source>
        <dbReference type="SAM" id="Phobius"/>
    </source>
</evidence>
<evidence type="ECO:0000259" key="6">
    <source>
        <dbReference type="Pfam" id="PF04892"/>
    </source>
</evidence>
<feature type="transmembrane region" description="Helical" evidence="5">
    <location>
        <begin position="204"/>
        <end position="228"/>
    </location>
</feature>